<dbReference type="PANTHER" id="PTHR12072">
    <property type="entry name" value="CWF19, CELL CYCLE CONTROL PROTEIN"/>
    <property type="match status" value="1"/>
</dbReference>
<feature type="compositionally biased region" description="Polar residues" evidence="2">
    <location>
        <begin position="450"/>
        <end position="461"/>
    </location>
</feature>
<comment type="caution">
    <text evidence="5">The sequence shown here is derived from an EMBL/GenBank/DDBJ whole genome shotgun (WGS) entry which is preliminary data.</text>
</comment>
<evidence type="ECO:0000256" key="1">
    <source>
        <dbReference type="ARBA" id="ARBA00006795"/>
    </source>
</evidence>
<feature type="compositionally biased region" description="Basic and acidic residues" evidence="2">
    <location>
        <begin position="369"/>
        <end position="406"/>
    </location>
</feature>
<evidence type="ECO:0000256" key="2">
    <source>
        <dbReference type="SAM" id="MobiDB-lite"/>
    </source>
</evidence>
<organism evidence="5 7">
    <name type="scientific">Volvox reticuliferus</name>
    <dbReference type="NCBI Taxonomy" id="1737510"/>
    <lineage>
        <taxon>Eukaryota</taxon>
        <taxon>Viridiplantae</taxon>
        <taxon>Chlorophyta</taxon>
        <taxon>core chlorophytes</taxon>
        <taxon>Chlorophyceae</taxon>
        <taxon>CS clade</taxon>
        <taxon>Chlamydomonadales</taxon>
        <taxon>Volvocaceae</taxon>
        <taxon>Volvox</taxon>
    </lineage>
</organism>
<dbReference type="GO" id="GO:0000398">
    <property type="term" value="P:mRNA splicing, via spliceosome"/>
    <property type="evidence" value="ECO:0007669"/>
    <property type="project" value="TreeGrafter"/>
</dbReference>
<sequence>MLGVTFTSRAALDDGETRRKKEKKEKKKIKEKRNKKEKLEKRIANGSSNESGSDDDRGRNPAKLPEDIQDTEAPVKEHGSKQMAEAEPALQREDWMTKPKKRELTKIQQEAEEEEQREKEERQKQAAEPEIVAGLRVMKKPDPAAALGDAPRGALVAPGGRGLGLVGDGGASWRLKALRRAQEQARAEGRSLQEVVGERWGSLARLTEELTATVAADGRAHLRAAAERRRAAAEGAPPVVPHYLQDVRTDHAKMLRPAEGSSLSWRRDRDPDEWSRRRDLSAGHTEDRGCREEPTGRPLNVSDRGYHARDRSVHDDDRVAERERARWPEERSREECNQERDNRSRREGEGRDSQPSNRGRDGWAANQDDDGKVQAPERDRGREWGRERGREWQRDGGQDRERDRNCGRFSGPGGSSVGSRPSKGQTEALQQLAGSLNTFDDDGSFMERFMTSQGARQQPQGEKQAPAGCGSGDDQEAQRLDDAPGDMMVADPRDGRGGSAGLDPSCSGSAGPSGNRAVAAMLRARTGGQRGLAEGGEAAGASDSSQGGDEERGELAAAGTSRAAPLFVGVGDDGAGQGGAGGGGEKGGGRIANKSAAELLRARLKGLPLPSATGNAGPHTTTVKPEPGGDDERPGPGDSRRAEGRGCGGNGGRSHVDAGDSAVAAGDGKPRREVVVLPLVDAQGRAVRGAFGRESAGADAAPNAGRRAGTKPPERYNRQTGEKERYFADDDKVDLQTMLRRAKYGDDNMDMDEHLAVNISKKRKFRGTELDVDAEYDYDGGLEMYQNNANRGNAEAQRNRERNRRIADQRRQEAAEAGCMLCFSNPNRPKHLTIALGTCVCLSLPFRGRLVRGHCCIAPSDHCPSIRGLDEVAWTEVKNFIKCLIRMYGEQGKSVIFMETYMKRSGGRHHAVLDAVPVTERQLEKARGYFKKAILEAESEWSTHHAKACIETTAQKGLRESIPPNFPYFYVQFGYGSGYVHVIDDETKFDPNFGRQVLIGLLDLPPEMAHQRQKVENLATQQQWVREFEAQWDLHDWTRQLDAA</sequence>
<name>A0A8J4FC73_9CHLO</name>
<feature type="region of interest" description="Disordered" evidence="2">
    <location>
        <begin position="694"/>
        <end position="718"/>
    </location>
</feature>
<feature type="compositionally biased region" description="Polar residues" evidence="2">
    <location>
        <begin position="612"/>
        <end position="623"/>
    </location>
</feature>
<proteinExistence type="inferred from homology"/>
<dbReference type="EMBL" id="BNCP01000001">
    <property type="protein sequence ID" value="GIL69090.1"/>
    <property type="molecule type" value="Genomic_DNA"/>
</dbReference>
<feature type="region of interest" description="Disordered" evidence="2">
    <location>
        <begin position="1"/>
        <end position="131"/>
    </location>
</feature>
<dbReference type="GO" id="GO:0071014">
    <property type="term" value="C:post-mRNA release spliceosomal complex"/>
    <property type="evidence" value="ECO:0007669"/>
    <property type="project" value="TreeGrafter"/>
</dbReference>
<evidence type="ECO:0008006" key="8">
    <source>
        <dbReference type="Google" id="ProtNLM"/>
    </source>
</evidence>
<evidence type="ECO:0000259" key="3">
    <source>
        <dbReference type="Pfam" id="PF04676"/>
    </source>
</evidence>
<feature type="domain" description="Cwf19-like protein C-terminal" evidence="3">
    <location>
        <begin position="940"/>
        <end position="1038"/>
    </location>
</feature>
<protein>
    <recommendedName>
        <fullName evidence="8">CWF19-like protein 2</fullName>
    </recommendedName>
</protein>
<evidence type="ECO:0000313" key="5">
    <source>
        <dbReference type="EMBL" id="GIL69090.1"/>
    </source>
</evidence>
<dbReference type="InterPro" id="IPR006768">
    <property type="entry name" value="Cwf19-like_C_dom-1"/>
</dbReference>
<dbReference type="InterPro" id="IPR006767">
    <property type="entry name" value="Cwf19-like_C_dom-2"/>
</dbReference>
<feature type="compositionally biased region" description="Basic and acidic residues" evidence="2">
    <location>
        <begin position="116"/>
        <end position="127"/>
    </location>
</feature>
<dbReference type="Pfam" id="PF04677">
    <property type="entry name" value="CwfJ_C_1"/>
    <property type="match status" value="1"/>
</dbReference>
<comment type="similarity">
    <text evidence="1">Belongs to the CWF19 family.</text>
</comment>
<feature type="compositionally biased region" description="Basic and acidic residues" evidence="2">
    <location>
        <begin position="222"/>
        <end position="232"/>
    </location>
</feature>
<feature type="compositionally biased region" description="Basic and acidic residues" evidence="2">
    <location>
        <begin position="630"/>
        <end position="644"/>
    </location>
</feature>
<feature type="compositionally biased region" description="Gly residues" evidence="2">
    <location>
        <begin position="528"/>
        <end position="538"/>
    </location>
</feature>
<feature type="compositionally biased region" description="Basic and acidic residues" evidence="2">
    <location>
        <begin position="265"/>
        <end position="295"/>
    </location>
</feature>
<feature type="region of interest" description="Disordered" evidence="2">
    <location>
        <begin position="222"/>
        <end position="670"/>
    </location>
</feature>
<dbReference type="EMBL" id="BNCQ01000056">
    <property type="protein sequence ID" value="GIM14376.1"/>
    <property type="molecule type" value="Genomic_DNA"/>
</dbReference>
<feature type="compositionally biased region" description="Polar residues" evidence="2">
    <location>
        <begin position="423"/>
        <end position="438"/>
    </location>
</feature>
<feature type="compositionally biased region" description="Basic and acidic residues" evidence="2">
    <location>
        <begin position="304"/>
        <end position="352"/>
    </location>
</feature>
<dbReference type="Proteomes" id="UP000722791">
    <property type="component" value="Unassembled WGS sequence"/>
</dbReference>
<evidence type="ECO:0000313" key="6">
    <source>
        <dbReference type="EMBL" id="GIM14376.1"/>
    </source>
</evidence>
<feature type="compositionally biased region" description="Basic residues" evidence="2">
    <location>
        <begin position="20"/>
        <end position="36"/>
    </location>
</feature>
<reference evidence="5" key="1">
    <citation type="journal article" date="2021" name="Proc. Natl. Acad. Sci. U.S.A.">
        <title>Three genomes in the algal genus Volvox reveal the fate of a haploid sex-determining region after a transition to homothallism.</title>
        <authorList>
            <person name="Yamamoto K."/>
            <person name="Hamaji T."/>
            <person name="Kawai-Toyooka H."/>
            <person name="Matsuzaki R."/>
            <person name="Takahashi F."/>
            <person name="Nishimura Y."/>
            <person name="Kawachi M."/>
            <person name="Noguchi H."/>
            <person name="Minakuchi Y."/>
            <person name="Umen J.G."/>
            <person name="Toyoda A."/>
            <person name="Nozaki H."/>
        </authorList>
    </citation>
    <scope>NUCLEOTIDE SEQUENCE</scope>
    <source>
        <strain evidence="6">NIES-3785</strain>
        <strain evidence="5">NIES-3786</strain>
    </source>
</reference>
<gene>
    <name evidence="5" type="ORF">Vretifemale_86</name>
    <name evidence="6" type="ORF">Vretimale_17328</name>
</gene>
<dbReference type="Proteomes" id="UP000747110">
    <property type="component" value="Unassembled WGS sequence"/>
</dbReference>
<feature type="compositionally biased region" description="Gly residues" evidence="2">
    <location>
        <begin position="571"/>
        <end position="590"/>
    </location>
</feature>
<dbReference type="AlphaFoldDB" id="A0A8J4FC73"/>
<evidence type="ECO:0000313" key="7">
    <source>
        <dbReference type="Proteomes" id="UP000747110"/>
    </source>
</evidence>
<keyword evidence="7" id="KW-1185">Reference proteome</keyword>
<dbReference type="InterPro" id="IPR040194">
    <property type="entry name" value="Cwf19-like"/>
</dbReference>
<dbReference type="PANTHER" id="PTHR12072:SF5">
    <property type="entry name" value="CWF19-LIKE PROTEIN 2"/>
    <property type="match status" value="1"/>
</dbReference>
<dbReference type="Pfam" id="PF04676">
    <property type="entry name" value="CwfJ_C_2"/>
    <property type="match status" value="1"/>
</dbReference>
<evidence type="ECO:0000259" key="4">
    <source>
        <dbReference type="Pfam" id="PF04677"/>
    </source>
</evidence>
<feature type="compositionally biased region" description="Basic and acidic residues" evidence="2">
    <location>
        <begin position="90"/>
        <end position="105"/>
    </location>
</feature>
<dbReference type="OrthoDB" id="2113965at2759"/>
<accession>A0A8J4FC73</accession>
<feature type="domain" description="Cwf19-like C-terminal" evidence="4">
    <location>
        <begin position="808"/>
        <end position="931"/>
    </location>
</feature>